<comment type="caution">
    <text evidence="2">The sequence shown here is derived from an EMBL/GenBank/DDBJ whole genome shotgun (WGS) entry which is preliminary data.</text>
</comment>
<name>A0A317ZZN1_9MICO</name>
<protein>
    <recommendedName>
        <fullName evidence="4">Secreted protein</fullName>
    </recommendedName>
</protein>
<organism evidence="2 3">
    <name type="scientific">Cryobacterium arcticum</name>
    <dbReference type="NCBI Taxonomy" id="670052"/>
    <lineage>
        <taxon>Bacteria</taxon>
        <taxon>Bacillati</taxon>
        <taxon>Actinomycetota</taxon>
        <taxon>Actinomycetes</taxon>
        <taxon>Micrococcales</taxon>
        <taxon>Microbacteriaceae</taxon>
        <taxon>Cryobacterium</taxon>
    </lineage>
</organism>
<evidence type="ECO:0000313" key="3">
    <source>
        <dbReference type="Proteomes" id="UP000246722"/>
    </source>
</evidence>
<evidence type="ECO:0000256" key="1">
    <source>
        <dbReference type="SAM" id="SignalP"/>
    </source>
</evidence>
<keyword evidence="1" id="KW-0732">Signal</keyword>
<dbReference type="EMBL" id="QHLY01000004">
    <property type="protein sequence ID" value="PXA72793.1"/>
    <property type="molecule type" value="Genomic_DNA"/>
</dbReference>
<accession>A0A317ZZN1</accession>
<dbReference type="RefSeq" id="WP_146215724.1">
    <property type="nucleotide sequence ID" value="NZ_QHLY01000004.1"/>
</dbReference>
<dbReference type="OrthoDB" id="9970498at2"/>
<reference evidence="2 3" key="1">
    <citation type="submission" date="2018-05" db="EMBL/GenBank/DDBJ databases">
        <title>Genetic diversity of glacier-inhabiting Cryobacterium bacteria in China and description of Cryobacterium mengkeensis sp. nov. and Arthrobacter glacialis sp. nov.</title>
        <authorList>
            <person name="Liu Q."/>
            <person name="Xin Y.-H."/>
        </authorList>
    </citation>
    <scope>NUCLEOTIDE SEQUENCE [LARGE SCALE GENOMIC DNA]</scope>
    <source>
        <strain evidence="2 3">SK-1</strain>
    </source>
</reference>
<proteinExistence type="predicted"/>
<dbReference type="Proteomes" id="UP000246722">
    <property type="component" value="Unassembled WGS sequence"/>
</dbReference>
<keyword evidence="3" id="KW-1185">Reference proteome</keyword>
<sequence length="220" mass="23029">MKKFYACVIGVVLMALALSGGAAVSAADGGTTVAAGADSDSDLGDAPALPVAPPSEIEIAAIPNQEFAQLVGPVLDSLPNEYAFFYFDGEHKPVIGFVEKAVPAVMKAVTATGQEARIIEDAGFTYAEYAAAAEKVVADLHAAWPQDVPFPIIGERPDLGVGVIGAIRVTPDADANAAWSIRESTRLIQEADASSPFSIQIDDERVFGEGHTASYRWPIP</sequence>
<feature type="signal peptide" evidence="1">
    <location>
        <begin position="1"/>
        <end position="22"/>
    </location>
</feature>
<dbReference type="AlphaFoldDB" id="A0A317ZZN1"/>
<evidence type="ECO:0000313" key="2">
    <source>
        <dbReference type="EMBL" id="PXA72793.1"/>
    </source>
</evidence>
<evidence type="ECO:0008006" key="4">
    <source>
        <dbReference type="Google" id="ProtNLM"/>
    </source>
</evidence>
<gene>
    <name evidence="2" type="ORF">CTB96_01440</name>
</gene>
<feature type="chain" id="PRO_5038924970" description="Secreted protein" evidence="1">
    <location>
        <begin position="23"/>
        <end position="220"/>
    </location>
</feature>